<dbReference type="Gene3D" id="1.10.10.60">
    <property type="entry name" value="Homeodomain-like"/>
    <property type="match status" value="1"/>
</dbReference>
<name>A0A1C7N2J3_9FUNG</name>
<evidence type="ECO:0000256" key="1">
    <source>
        <dbReference type="SAM" id="MobiDB-lite"/>
    </source>
</evidence>
<dbReference type="InParanoid" id="A0A1C7N2J3"/>
<reference evidence="2 3" key="1">
    <citation type="submission" date="2016-03" db="EMBL/GenBank/DDBJ databases">
        <title>Choanephora cucurbitarum.</title>
        <authorList>
            <person name="Min B."/>
            <person name="Park H."/>
            <person name="Park J.-H."/>
            <person name="Shin H.-D."/>
            <person name="Choi I.-G."/>
        </authorList>
    </citation>
    <scope>NUCLEOTIDE SEQUENCE [LARGE SCALE GENOMIC DNA]</scope>
    <source>
        <strain evidence="2 3">KUS-F28377</strain>
    </source>
</reference>
<proteinExistence type="predicted"/>
<comment type="caution">
    <text evidence="2">The sequence shown here is derived from an EMBL/GenBank/DDBJ whole genome shotgun (WGS) entry which is preliminary data.</text>
</comment>
<dbReference type="Proteomes" id="UP000093000">
    <property type="component" value="Unassembled WGS sequence"/>
</dbReference>
<accession>A0A1C7N2J3</accession>
<gene>
    <name evidence="2" type="ORF">A0J61_08576</name>
</gene>
<evidence type="ECO:0008006" key="4">
    <source>
        <dbReference type="Google" id="ProtNLM"/>
    </source>
</evidence>
<dbReference type="EMBL" id="LUGH01000673">
    <property type="protein sequence ID" value="OBZ83375.1"/>
    <property type="molecule type" value="Genomic_DNA"/>
</dbReference>
<protein>
    <recommendedName>
        <fullName evidence="4">Homeobox domain-containing protein</fullName>
    </recommendedName>
</protein>
<keyword evidence="3" id="KW-1185">Reference proteome</keyword>
<dbReference type="InterPro" id="IPR009057">
    <property type="entry name" value="Homeodomain-like_sf"/>
</dbReference>
<evidence type="ECO:0000313" key="2">
    <source>
        <dbReference type="EMBL" id="OBZ83375.1"/>
    </source>
</evidence>
<sequence>MYPFTARKPRNRKIIRFGYDIYSPLVFPLESLNPTVFQYLNTSSMIRDPDFAFQLERHVVHFDSLGHVHKIQTPFRNTKYVFFDVSSDRFGLPSVINLDEIGNFHAELPTSILSESNYVLEDFDSINSHYSIDEELHQVRSSISYLRDDDPSAKEFSAPSSNQQEVTITNIGAQQNKKRKDADKTQSISTKRSRRRFEKETTNVLMDWFNKSNGVLPSRFEREEMASITGKSFSQGKYIFSKVLAVNY</sequence>
<dbReference type="CDD" id="cd00086">
    <property type="entry name" value="homeodomain"/>
    <property type="match status" value="1"/>
</dbReference>
<dbReference type="SUPFAM" id="SSF46689">
    <property type="entry name" value="Homeodomain-like"/>
    <property type="match status" value="1"/>
</dbReference>
<feature type="region of interest" description="Disordered" evidence="1">
    <location>
        <begin position="173"/>
        <end position="196"/>
    </location>
</feature>
<dbReference type="AlphaFoldDB" id="A0A1C7N2J3"/>
<dbReference type="OrthoDB" id="10537592at2759"/>
<organism evidence="2 3">
    <name type="scientific">Choanephora cucurbitarum</name>
    <dbReference type="NCBI Taxonomy" id="101091"/>
    <lineage>
        <taxon>Eukaryota</taxon>
        <taxon>Fungi</taxon>
        <taxon>Fungi incertae sedis</taxon>
        <taxon>Mucoromycota</taxon>
        <taxon>Mucoromycotina</taxon>
        <taxon>Mucoromycetes</taxon>
        <taxon>Mucorales</taxon>
        <taxon>Mucorineae</taxon>
        <taxon>Choanephoraceae</taxon>
        <taxon>Choanephoroideae</taxon>
        <taxon>Choanephora</taxon>
    </lineage>
</organism>
<dbReference type="GO" id="GO:0003677">
    <property type="term" value="F:DNA binding"/>
    <property type="evidence" value="ECO:0007669"/>
    <property type="project" value="InterPro"/>
</dbReference>
<dbReference type="InterPro" id="IPR001356">
    <property type="entry name" value="HD"/>
</dbReference>
<evidence type="ECO:0000313" key="3">
    <source>
        <dbReference type="Proteomes" id="UP000093000"/>
    </source>
</evidence>